<dbReference type="Proteomes" id="UP000094385">
    <property type="component" value="Unassembled WGS sequence"/>
</dbReference>
<name>A0A1E3Q7D8_LIPST</name>
<evidence type="ECO:0000313" key="2">
    <source>
        <dbReference type="Proteomes" id="UP000094385"/>
    </source>
</evidence>
<evidence type="ECO:0000313" key="1">
    <source>
        <dbReference type="EMBL" id="ODQ73414.1"/>
    </source>
</evidence>
<reference evidence="1 2" key="1">
    <citation type="journal article" date="2016" name="Proc. Natl. Acad. Sci. U.S.A.">
        <title>Comparative genomics of biotechnologically important yeasts.</title>
        <authorList>
            <person name="Riley R."/>
            <person name="Haridas S."/>
            <person name="Wolfe K.H."/>
            <person name="Lopes M.R."/>
            <person name="Hittinger C.T."/>
            <person name="Goeker M."/>
            <person name="Salamov A.A."/>
            <person name="Wisecaver J.H."/>
            <person name="Long T.M."/>
            <person name="Calvey C.H."/>
            <person name="Aerts A.L."/>
            <person name="Barry K.W."/>
            <person name="Choi C."/>
            <person name="Clum A."/>
            <person name="Coughlan A.Y."/>
            <person name="Deshpande S."/>
            <person name="Douglass A.P."/>
            <person name="Hanson S.J."/>
            <person name="Klenk H.-P."/>
            <person name="LaButti K.M."/>
            <person name="Lapidus A."/>
            <person name="Lindquist E.A."/>
            <person name="Lipzen A.M."/>
            <person name="Meier-Kolthoff J.P."/>
            <person name="Ohm R.A."/>
            <person name="Otillar R.P."/>
            <person name="Pangilinan J.L."/>
            <person name="Peng Y."/>
            <person name="Rokas A."/>
            <person name="Rosa C.A."/>
            <person name="Scheuner C."/>
            <person name="Sibirny A.A."/>
            <person name="Slot J.C."/>
            <person name="Stielow J.B."/>
            <person name="Sun H."/>
            <person name="Kurtzman C.P."/>
            <person name="Blackwell M."/>
            <person name="Grigoriev I.V."/>
            <person name="Jeffries T.W."/>
        </authorList>
    </citation>
    <scope>NUCLEOTIDE SEQUENCE [LARGE SCALE GENOMIC DNA]</scope>
    <source>
        <strain evidence="1 2">NRRL Y-11557</strain>
    </source>
</reference>
<protein>
    <submittedName>
        <fullName evidence="1">Uncharacterized protein</fullName>
    </submittedName>
</protein>
<sequence>MLAPSTLIFISHFTRERIESQDISIIHKSSEHMLADILTKALSKTIFERLRDALDIA</sequence>
<dbReference type="AlphaFoldDB" id="A0A1E3Q7D8"/>
<gene>
    <name evidence="1" type="ORF">LIPSTDRAFT_260551</name>
</gene>
<organism evidence="1 2">
    <name type="scientific">Lipomyces starkeyi NRRL Y-11557</name>
    <dbReference type="NCBI Taxonomy" id="675824"/>
    <lineage>
        <taxon>Eukaryota</taxon>
        <taxon>Fungi</taxon>
        <taxon>Dikarya</taxon>
        <taxon>Ascomycota</taxon>
        <taxon>Saccharomycotina</taxon>
        <taxon>Lipomycetes</taxon>
        <taxon>Lipomycetales</taxon>
        <taxon>Lipomycetaceae</taxon>
        <taxon>Lipomyces</taxon>
    </lineage>
</organism>
<accession>A0A1E3Q7D8</accession>
<dbReference type="EMBL" id="KV454293">
    <property type="protein sequence ID" value="ODQ73414.1"/>
    <property type="molecule type" value="Genomic_DNA"/>
</dbReference>
<dbReference type="OrthoDB" id="8056975at2759"/>
<proteinExistence type="predicted"/>
<keyword evidence="2" id="KW-1185">Reference proteome</keyword>